<accession>A0ABR4P5I6</accession>
<comment type="caution">
    <text evidence="2">The sequence shown here is derived from an EMBL/GenBank/DDBJ whole genome shotgun (WGS) entry which is preliminary data.</text>
</comment>
<protein>
    <recommendedName>
        <fullName evidence="4">F-box domain-containing protein</fullName>
    </recommendedName>
</protein>
<proteinExistence type="predicted"/>
<evidence type="ECO:0000313" key="3">
    <source>
        <dbReference type="Proteomes" id="UP001629113"/>
    </source>
</evidence>
<keyword evidence="3" id="KW-1185">Reference proteome</keyword>
<evidence type="ECO:0000256" key="1">
    <source>
        <dbReference type="SAM" id="MobiDB-lite"/>
    </source>
</evidence>
<dbReference type="InterPro" id="IPR043472">
    <property type="entry name" value="Macro_dom-like"/>
</dbReference>
<evidence type="ECO:0008006" key="4">
    <source>
        <dbReference type="Google" id="ProtNLM"/>
    </source>
</evidence>
<organism evidence="2 3">
    <name type="scientific">Phlyctema vagabunda</name>
    <dbReference type="NCBI Taxonomy" id="108571"/>
    <lineage>
        <taxon>Eukaryota</taxon>
        <taxon>Fungi</taxon>
        <taxon>Dikarya</taxon>
        <taxon>Ascomycota</taxon>
        <taxon>Pezizomycotina</taxon>
        <taxon>Leotiomycetes</taxon>
        <taxon>Helotiales</taxon>
        <taxon>Dermateaceae</taxon>
        <taxon>Phlyctema</taxon>
    </lineage>
</organism>
<evidence type="ECO:0000313" key="2">
    <source>
        <dbReference type="EMBL" id="KAL3418541.1"/>
    </source>
</evidence>
<dbReference type="CDD" id="cd09917">
    <property type="entry name" value="F-box_SF"/>
    <property type="match status" value="1"/>
</dbReference>
<dbReference type="Gene3D" id="3.40.220.10">
    <property type="entry name" value="Leucine Aminopeptidase, subunit E, domain 1"/>
    <property type="match status" value="1"/>
</dbReference>
<dbReference type="InterPro" id="IPR036047">
    <property type="entry name" value="F-box-like_dom_sf"/>
</dbReference>
<dbReference type="SUPFAM" id="SSF52949">
    <property type="entry name" value="Macro domain-like"/>
    <property type="match status" value="1"/>
</dbReference>
<sequence>MSLPQATSEFAQWARVGRGTVPKDSLERLPNEILANIFNRMGLGTRHLLGRTSRHMHAVYLEEERRRPPNDRIPRRIPLNTREWHDGSTWTLKQCLPRDSYRNNMTWDPFQQRFTSRDELKESIYCIRYEESERTEQRRKDDWEISRVIPDEAEPGDTEDLWSKELKRARFVYLDYKRFYFSTHDQRKSMDNAEDMKWFVKHFRRKFPHHARTMGIREPLDMEKLMAPYPYGPEDFENSVYVSEDEDSKDEKSDDNGTHEMPVRLDRALGLRRGGPVYEIWKGSIYDCKADVIVVCVDEWMENDVHRTGADQGLWHEKAGNDVVHNWNQGRNQYVSYRGRYCTLVSSTVARYTTSGNMPSDWTIMIRVAEYDTSRSAETNEYRLRRSYAQCLRKAMRMSPQLLIPTKEFDEISWRTFTIAFDLMGSGPLGFHPRQAAIHALLAITDWCNGNMYEEAINKIQTVKLFAPKNDRNREVEQAWREAMYIYCKLKTPVFIPQPDPITASQLAAIIKCNKENKRLPRQFRKPKQLPIPAPNTATRRAGQDTIKDA</sequence>
<reference evidence="2 3" key="1">
    <citation type="submission" date="2024-06" db="EMBL/GenBank/DDBJ databases">
        <title>Complete genome of Phlyctema vagabunda strain 19-DSS-EL-015.</title>
        <authorList>
            <person name="Fiorenzani C."/>
        </authorList>
    </citation>
    <scope>NUCLEOTIDE SEQUENCE [LARGE SCALE GENOMIC DNA]</scope>
    <source>
        <strain evidence="2 3">19-DSS-EL-015</strain>
    </source>
</reference>
<dbReference type="SUPFAM" id="SSF81383">
    <property type="entry name" value="F-box domain"/>
    <property type="match status" value="1"/>
</dbReference>
<feature type="region of interest" description="Disordered" evidence="1">
    <location>
        <begin position="242"/>
        <end position="261"/>
    </location>
</feature>
<gene>
    <name evidence="2" type="ORF">PVAG01_10257</name>
</gene>
<feature type="compositionally biased region" description="Basic and acidic residues" evidence="1">
    <location>
        <begin position="249"/>
        <end position="261"/>
    </location>
</feature>
<feature type="region of interest" description="Disordered" evidence="1">
    <location>
        <begin position="522"/>
        <end position="550"/>
    </location>
</feature>
<dbReference type="Proteomes" id="UP001629113">
    <property type="component" value="Unassembled WGS sequence"/>
</dbReference>
<dbReference type="EMBL" id="JBFCZG010000009">
    <property type="protein sequence ID" value="KAL3418541.1"/>
    <property type="molecule type" value="Genomic_DNA"/>
</dbReference>
<name>A0ABR4P5I6_9HELO</name>